<reference evidence="3" key="1">
    <citation type="journal article" date="2015" name="Nat. Commun.">
        <title>The Lingula genome provides insights into brachiopod evolution and the origin of phosphate biomineralization.</title>
        <authorList>
            <person name="Luo Y.J."/>
            <person name="Takeuchi T."/>
            <person name="Koyanagi R."/>
            <person name="Yamada L."/>
            <person name="Kanda M."/>
            <person name="Khalturina M."/>
            <person name="Fujie M."/>
            <person name="Yamasaki S.I."/>
            <person name="Endo K."/>
            <person name="Satoh N."/>
        </authorList>
    </citation>
    <scope>NUCLEOTIDE SEQUENCE</scope>
</reference>
<name>A0A1S3H3F9_LINAN</name>
<evidence type="ECO:0000313" key="3">
    <source>
        <dbReference type="RefSeq" id="XP_013380543.1"/>
    </source>
</evidence>
<dbReference type="CDD" id="cd00304">
    <property type="entry name" value="RT_like"/>
    <property type="match status" value="1"/>
</dbReference>
<evidence type="ECO:0000259" key="1">
    <source>
        <dbReference type="PROSITE" id="PS50878"/>
    </source>
</evidence>
<dbReference type="Proteomes" id="UP000085678">
    <property type="component" value="Unplaced"/>
</dbReference>
<organism evidence="2 3">
    <name type="scientific">Lingula anatina</name>
    <name type="common">Brachiopod</name>
    <name type="synonym">Lingula unguis</name>
    <dbReference type="NCBI Taxonomy" id="7574"/>
    <lineage>
        <taxon>Eukaryota</taxon>
        <taxon>Metazoa</taxon>
        <taxon>Spiralia</taxon>
        <taxon>Lophotrochozoa</taxon>
        <taxon>Brachiopoda</taxon>
        <taxon>Linguliformea</taxon>
        <taxon>Lingulata</taxon>
        <taxon>Lingulida</taxon>
        <taxon>Linguloidea</taxon>
        <taxon>Lingulidae</taxon>
        <taxon>Lingula</taxon>
    </lineage>
</organism>
<reference evidence="3" key="2">
    <citation type="submission" date="2025-08" db="UniProtKB">
        <authorList>
            <consortium name="RefSeq"/>
        </authorList>
    </citation>
    <scope>IDENTIFICATION</scope>
</reference>
<dbReference type="GeneID" id="106151709"/>
<dbReference type="OrthoDB" id="10047121at2759"/>
<dbReference type="KEGG" id="lak:106151709"/>
<accession>A0A1S3H3F9</accession>
<dbReference type="RefSeq" id="XP_013380543.1">
    <property type="nucleotide sequence ID" value="XM_013525089.1"/>
</dbReference>
<proteinExistence type="predicted"/>
<dbReference type="PROSITE" id="PS50878">
    <property type="entry name" value="RT_POL"/>
    <property type="match status" value="1"/>
</dbReference>
<feature type="domain" description="Reverse transcriptase" evidence="1">
    <location>
        <begin position="172"/>
        <end position="423"/>
    </location>
</feature>
<evidence type="ECO:0000313" key="2">
    <source>
        <dbReference type="Proteomes" id="UP000085678"/>
    </source>
</evidence>
<dbReference type="InParanoid" id="A0A1S3H3F9"/>
<dbReference type="AlphaFoldDB" id="A0A1S3H3F9"/>
<gene>
    <name evidence="3" type="primary">LOC106151709</name>
</gene>
<dbReference type="PANTHER" id="PTHR21301">
    <property type="entry name" value="REVERSE TRANSCRIPTASE"/>
    <property type="match status" value="1"/>
</dbReference>
<keyword evidence="2" id="KW-1185">Reference proteome</keyword>
<protein>
    <submittedName>
        <fullName evidence="3">Uncharacterized protein LOC106151709</fullName>
    </submittedName>
</protein>
<dbReference type="InterPro" id="IPR000477">
    <property type="entry name" value="RT_dom"/>
</dbReference>
<dbReference type="PANTHER" id="PTHR21301:SF11">
    <property type="entry name" value="GIY-YIG DOMAIN-CONTAINING PROTEIN"/>
    <property type="match status" value="1"/>
</dbReference>
<sequence length="423" mass="47665">MTVKNRTTSVDLSGSQLKKWVINRSDRMLTDTETRLLAKGLNFAVAPKILPVEDIIVQTELACRNLDNTEAADMRAEIVGAIKSSKPPTDNISREERRALLDLKKDKSIMILAADKGRATVVLNRTDYEHKIQQLLNDDNTYEKLKRDPTAAYKRKLTKCLLRLQKEGKLSRSQYAQLYPTAETPPKLYGLPKIHKEGTPLRPIVSSIGSITYQTAKFLAKILNPLVGKSCHHVLNSKDFVDKVKDIILGPHEALVSYDVSALFTSVPVDDALKVISSRLTLDPTLNGRTNLSVEDITELLDIVLNTTYFIYKGEFHKQKHGAAMGSPISPIVANLYMENFEEALGSIPNPLRLRLRCVDGTFTICHRDHITAITDFINSQDRNIKFTRELDENHSVAFLDSSITHESDGYRKVTHTNQYFNF</sequence>